<comment type="caution">
    <text evidence="2">The sequence shown here is derived from an EMBL/GenBank/DDBJ whole genome shotgun (WGS) entry which is preliminary data.</text>
</comment>
<feature type="region of interest" description="Disordered" evidence="1">
    <location>
        <begin position="205"/>
        <end position="227"/>
    </location>
</feature>
<gene>
    <name evidence="2" type="ORF">GCM10009613_54570</name>
</gene>
<feature type="region of interest" description="Disordered" evidence="1">
    <location>
        <begin position="1"/>
        <end position="21"/>
    </location>
</feature>
<evidence type="ECO:0000313" key="3">
    <source>
        <dbReference type="Proteomes" id="UP001501414"/>
    </source>
</evidence>
<name>A0ABP4IU82_9PSEU</name>
<reference evidence="3" key="1">
    <citation type="journal article" date="2019" name="Int. J. Syst. Evol. Microbiol.">
        <title>The Global Catalogue of Microorganisms (GCM) 10K type strain sequencing project: providing services to taxonomists for standard genome sequencing and annotation.</title>
        <authorList>
            <consortium name="The Broad Institute Genomics Platform"/>
            <consortium name="The Broad Institute Genome Sequencing Center for Infectious Disease"/>
            <person name="Wu L."/>
            <person name="Ma J."/>
        </authorList>
    </citation>
    <scope>NUCLEOTIDE SEQUENCE [LARGE SCALE GENOMIC DNA]</scope>
    <source>
        <strain evidence="3">JCM 11896</strain>
    </source>
</reference>
<evidence type="ECO:0000313" key="2">
    <source>
        <dbReference type="EMBL" id="GAA1399228.1"/>
    </source>
</evidence>
<feature type="compositionally biased region" description="Low complexity" evidence="1">
    <location>
        <begin position="1"/>
        <end position="19"/>
    </location>
</feature>
<sequence length="227" mass="24292">MGAVTAPSHPAHPDPSSSDGGALARLAGQVDTLRRQVAELEPIPDQVGELGRLVGQLSEALAAVTARRRIPAAPSWLMAPGDTAETRRLLDELCAWAQAVFLRYPDAAKVLPECWLFHPDVVEELLWLMHAWLAAYQGPAASVGAAGDWHDRQRPGVVNRLRKEAGSCSIERHQTRPGWSAPAGAPVPVPGVDHAEVIARWWAGRRDQAPPEPAPTVGAGPIGTVLR</sequence>
<dbReference type="EMBL" id="BAAAJK010000046">
    <property type="protein sequence ID" value="GAA1399228.1"/>
    <property type="molecule type" value="Genomic_DNA"/>
</dbReference>
<accession>A0ABP4IU82</accession>
<evidence type="ECO:0000256" key="1">
    <source>
        <dbReference type="SAM" id="MobiDB-lite"/>
    </source>
</evidence>
<organism evidence="2 3">
    <name type="scientific">Pseudonocardia kongjuensis</name>
    <dbReference type="NCBI Taxonomy" id="102227"/>
    <lineage>
        <taxon>Bacteria</taxon>
        <taxon>Bacillati</taxon>
        <taxon>Actinomycetota</taxon>
        <taxon>Actinomycetes</taxon>
        <taxon>Pseudonocardiales</taxon>
        <taxon>Pseudonocardiaceae</taxon>
        <taxon>Pseudonocardia</taxon>
    </lineage>
</organism>
<evidence type="ECO:0008006" key="4">
    <source>
        <dbReference type="Google" id="ProtNLM"/>
    </source>
</evidence>
<protein>
    <recommendedName>
        <fullName evidence="4">DUF4913 domain-containing protein</fullName>
    </recommendedName>
</protein>
<keyword evidence="3" id="KW-1185">Reference proteome</keyword>
<dbReference type="Proteomes" id="UP001501414">
    <property type="component" value="Unassembled WGS sequence"/>
</dbReference>
<proteinExistence type="predicted"/>